<feature type="region of interest" description="Disordered" evidence="7">
    <location>
        <begin position="109"/>
        <end position="224"/>
    </location>
</feature>
<dbReference type="PANTHER" id="PTHR22970:SF14">
    <property type="entry name" value="AT-RICH INTERACTIVE DOMAIN-CONTAINING PROTEIN 2"/>
    <property type="match status" value="1"/>
</dbReference>
<keyword evidence="6" id="KW-0175">Coiled coil</keyword>
<dbReference type="AlphaFoldDB" id="A0A162UIS5"/>
<name>A0A162UIS5_PHYB8</name>
<evidence type="ECO:0000256" key="6">
    <source>
        <dbReference type="SAM" id="Coils"/>
    </source>
</evidence>
<organism evidence="10 11">
    <name type="scientific">Phycomyces blakesleeanus (strain ATCC 8743b / DSM 1359 / FGSC 10004 / NBRC 33097 / NRRL 1555)</name>
    <dbReference type="NCBI Taxonomy" id="763407"/>
    <lineage>
        <taxon>Eukaryota</taxon>
        <taxon>Fungi</taxon>
        <taxon>Fungi incertae sedis</taxon>
        <taxon>Mucoromycota</taxon>
        <taxon>Mucoromycotina</taxon>
        <taxon>Mucoromycetes</taxon>
        <taxon>Mucorales</taxon>
        <taxon>Phycomycetaceae</taxon>
        <taxon>Phycomyces</taxon>
    </lineage>
</organism>
<feature type="compositionally biased region" description="Low complexity" evidence="7">
    <location>
        <begin position="196"/>
        <end position="224"/>
    </location>
</feature>
<dbReference type="InterPro" id="IPR013087">
    <property type="entry name" value="Znf_C2H2_type"/>
</dbReference>
<sequence length="794" mass="90747">MSQPVDAIDRTPEYEEFMRRLKEFHEKKGSVLQPEPVLGGKKLDLYLIYKTVLEAGGYDKVTLNRGWKQVGDPFNFPPTCTNSAYILKGVFTKNLLGWEEEDFWKRPWNPPKDMVDQKQNTKTGSPLVNGTNTKQRDSARQTATAFTQPAYNPSVYNNRQPYSYNPTYPGVPAPYYPTGKQHQHPLLFPPPPPSLPLYHHQNHYHNQQQQQQQQQQYQQQHQHQQAMFMDEEFRTRILLALKSNLPNEVDWAFNTLIKFSFISENFSLDFMPVLLDLLLGFADPFFDRHVRFLMKDYNNNRDEAEEAEYEVERQDDAMFSTKEDQELFERVLQVFHILRNFSFLDINVRRLAHQEKLRQMLLLGITLPPDSQYAELTRHCLDILENIAPQVIVNSPNHPFLTIISGLLFTNDRALILGAIRWLTRVAVTEINERVLSVANPNIVDRLAQLLLVDDEELTAATLEYFYQYSGLHGDFSIQLVQLCPGNLIGLLVGFLSYKSSLVPASASVNSTIHGIPSAQLSNPTNNSNKQKPQQTAPLIPDLTNYAHLDEPYRCLGWLKERLESATIEDTLILKAIYSQYQTLFGLEKPLGVKEFYTVLKIAFPQPPSVEATVASGAAPLEDLVLHNIKYAPAKRPEGLDCRWRECELGFETESDLHRHILDDHIGAENTDGENTSSPSSPASYACCWMTCDRSGFPTRQAIIQHMRTHFAAKPSKPQPAAKKRDFVIDSMPMDDSEVSGVPLTAALLLRNLVKYKQHHEYYIPYESELTQIAVQRPRLAKYILAVLSALEIS</sequence>
<dbReference type="Proteomes" id="UP000077315">
    <property type="component" value="Unassembled WGS sequence"/>
</dbReference>
<dbReference type="SUPFAM" id="SSF57667">
    <property type="entry name" value="beta-beta-alpha zinc fingers"/>
    <property type="match status" value="1"/>
</dbReference>
<proteinExistence type="predicted"/>
<keyword evidence="5" id="KW-0863">Zinc-finger</keyword>
<evidence type="ECO:0000256" key="5">
    <source>
        <dbReference type="PROSITE-ProRule" id="PRU00042"/>
    </source>
</evidence>
<dbReference type="InterPro" id="IPR016024">
    <property type="entry name" value="ARM-type_fold"/>
</dbReference>
<evidence type="ECO:0000259" key="9">
    <source>
        <dbReference type="PROSITE" id="PS51011"/>
    </source>
</evidence>
<evidence type="ECO:0000256" key="1">
    <source>
        <dbReference type="ARBA" id="ARBA00022853"/>
    </source>
</evidence>
<gene>
    <name evidence="10" type="ORF">PHYBLDRAFT_185738</name>
</gene>
<dbReference type="EMBL" id="KV440975">
    <property type="protein sequence ID" value="OAD76512.1"/>
    <property type="molecule type" value="Genomic_DNA"/>
</dbReference>
<evidence type="ECO:0000313" key="10">
    <source>
        <dbReference type="EMBL" id="OAD76512.1"/>
    </source>
</evidence>
<dbReference type="GO" id="GO:0008270">
    <property type="term" value="F:zinc ion binding"/>
    <property type="evidence" value="ECO:0007669"/>
    <property type="project" value="UniProtKB-KW"/>
</dbReference>
<evidence type="ECO:0000256" key="2">
    <source>
        <dbReference type="ARBA" id="ARBA00023015"/>
    </source>
</evidence>
<dbReference type="PROSITE" id="PS51011">
    <property type="entry name" value="ARID"/>
    <property type="match status" value="1"/>
</dbReference>
<dbReference type="RefSeq" id="XP_018294552.1">
    <property type="nucleotide sequence ID" value="XM_018439134.1"/>
</dbReference>
<keyword evidence="5" id="KW-0479">Metal-binding</keyword>
<evidence type="ECO:0000259" key="8">
    <source>
        <dbReference type="PROSITE" id="PS50157"/>
    </source>
</evidence>
<dbReference type="SMART" id="SM01014">
    <property type="entry name" value="ARID"/>
    <property type="match status" value="1"/>
</dbReference>
<dbReference type="PROSITE" id="PS00028">
    <property type="entry name" value="ZINC_FINGER_C2H2_1"/>
    <property type="match status" value="1"/>
</dbReference>
<keyword evidence="2" id="KW-0805">Transcription regulation</keyword>
<dbReference type="Gene3D" id="3.30.160.60">
    <property type="entry name" value="Classic Zinc Finger"/>
    <property type="match status" value="2"/>
</dbReference>
<evidence type="ECO:0000313" key="11">
    <source>
        <dbReference type="Proteomes" id="UP000077315"/>
    </source>
</evidence>
<dbReference type="GeneID" id="29000040"/>
<dbReference type="PROSITE" id="PS50157">
    <property type="entry name" value="ZINC_FINGER_C2H2_2"/>
    <property type="match status" value="1"/>
</dbReference>
<dbReference type="CDD" id="cd16100">
    <property type="entry name" value="ARID"/>
    <property type="match status" value="1"/>
</dbReference>
<dbReference type="InParanoid" id="A0A162UIS5"/>
<dbReference type="STRING" id="763407.A0A162UIS5"/>
<keyword evidence="11" id="KW-1185">Reference proteome</keyword>
<dbReference type="VEuPathDB" id="FungiDB:PHYBLDRAFT_185738"/>
<accession>A0A162UIS5</accession>
<dbReference type="Pfam" id="PF21816">
    <property type="entry name" value="Zap1_zf1"/>
    <property type="match status" value="1"/>
</dbReference>
<dbReference type="InterPro" id="IPR048420">
    <property type="entry name" value="Zap1-like_Znf1"/>
</dbReference>
<dbReference type="SMART" id="SM00501">
    <property type="entry name" value="BRIGHT"/>
    <property type="match status" value="1"/>
</dbReference>
<dbReference type="InterPro" id="IPR036236">
    <property type="entry name" value="Znf_C2H2_sf"/>
</dbReference>
<dbReference type="GO" id="GO:0003677">
    <property type="term" value="F:DNA binding"/>
    <property type="evidence" value="ECO:0007669"/>
    <property type="project" value="InterPro"/>
</dbReference>
<keyword evidence="5" id="KW-0862">Zinc</keyword>
<dbReference type="SUPFAM" id="SSF48371">
    <property type="entry name" value="ARM repeat"/>
    <property type="match status" value="1"/>
</dbReference>
<keyword evidence="4" id="KW-0539">Nucleus</keyword>
<dbReference type="SMART" id="SM00355">
    <property type="entry name" value="ZnF_C2H2"/>
    <property type="match status" value="2"/>
</dbReference>
<dbReference type="Pfam" id="PF01388">
    <property type="entry name" value="ARID"/>
    <property type="match status" value="1"/>
</dbReference>
<feature type="domain" description="C2H2-type" evidence="8">
    <location>
        <begin position="640"/>
        <end position="670"/>
    </location>
</feature>
<dbReference type="PANTHER" id="PTHR22970">
    <property type="entry name" value="AT-RICH INTERACTIVE DOMAIN-CONTAINING PROTEIN 2"/>
    <property type="match status" value="1"/>
</dbReference>
<evidence type="ECO:0000256" key="4">
    <source>
        <dbReference type="ARBA" id="ARBA00023242"/>
    </source>
</evidence>
<reference evidence="11" key="1">
    <citation type="submission" date="2015-06" db="EMBL/GenBank/DDBJ databases">
        <title>Expansion of signal transduction pathways in fungi by whole-genome duplication.</title>
        <authorList>
            <consortium name="DOE Joint Genome Institute"/>
            <person name="Corrochano L.M."/>
            <person name="Kuo A."/>
            <person name="Marcet-Houben M."/>
            <person name="Polaino S."/>
            <person name="Salamov A."/>
            <person name="Villalobos J.M."/>
            <person name="Alvarez M.I."/>
            <person name="Avalos J."/>
            <person name="Benito E.P."/>
            <person name="Benoit I."/>
            <person name="Burger G."/>
            <person name="Camino L.P."/>
            <person name="Canovas D."/>
            <person name="Cerda-Olmedo E."/>
            <person name="Cheng J.-F."/>
            <person name="Dominguez A."/>
            <person name="Elias M."/>
            <person name="Eslava A.P."/>
            <person name="Glaser F."/>
            <person name="Grimwood J."/>
            <person name="Gutierrez G."/>
            <person name="Heitman J."/>
            <person name="Henrissat B."/>
            <person name="Iturriaga E.A."/>
            <person name="Lang B.F."/>
            <person name="Lavin J.L."/>
            <person name="Lee S."/>
            <person name="Li W."/>
            <person name="Lindquist E."/>
            <person name="Lopez-Garcia S."/>
            <person name="Luque E.M."/>
            <person name="Marcos A.T."/>
            <person name="Martin J."/>
            <person name="McCluskey K."/>
            <person name="Medina H.R."/>
            <person name="Miralles-Duran A."/>
            <person name="Miyazaki A."/>
            <person name="Munoz-Torres E."/>
            <person name="Oguiza J.A."/>
            <person name="Ohm R."/>
            <person name="Olmedo M."/>
            <person name="Orejas M."/>
            <person name="Ortiz-Castellanos L."/>
            <person name="Pisabarro A.G."/>
            <person name="Rodriguez-Romero J."/>
            <person name="Ruiz-Herrera J."/>
            <person name="Ruiz-Vazquez R."/>
            <person name="Sanz C."/>
            <person name="Schackwitz W."/>
            <person name="Schmutz J."/>
            <person name="Shahriari M."/>
            <person name="Shelest E."/>
            <person name="Silva-Franco F."/>
            <person name="Soanes D."/>
            <person name="Syed K."/>
            <person name="Tagua V.G."/>
            <person name="Talbot N.J."/>
            <person name="Thon M."/>
            <person name="De vries R.P."/>
            <person name="Wiebenga A."/>
            <person name="Yadav J.S."/>
            <person name="Braun E.L."/>
            <person name="Baker S."/>
            <person name="Garre V."/>
            <person name="Horwitz B."/>
            <person name="Torres-Martinez S."/>
            <person name="Idnurm A."/>
            <person name="Herrera-Estrella A."/>
            <person name="Gabaldon T."/>
            <person name="Grigoriev I.V."/>
        </authorList>
    </citation>
    <scope>NUCLEOTIDE SEQUENCE [LARGE SCALE GENOMIC DNA]</scope>
    <source>
        <strain evidence="11">NRRL 1555(-)</strain>
    </source>
</reference>
<dbReference type="FunCoup" id="A0A162UIS5">
    <property type="interactions" value="8"/>
</dbReference>
<dbReference type="SUPFAM" id="SSF46774">
    <property type="entry name" value="ARID-like"/>
    <property type="match status" value="1"/>
</dbReference>
<dbReference type="InterPro" id="IPR001606">
    <property type="entry name" value="ARID_dom"/>
</dbReference>
<feature type="coiled-coil region" evidence="6">
    <location>
        <begin position="290"/>
        <end position="317"/>
    </location>
</feature>
<dbReference type="InterPro" id="IPR036431">
    <property type="entry name" value="ARID_dom_sf"/>
</dbReference>
<protein>
    <submittedName>
        <fullName evidence="10">C2H2-type zinc finger transcription factor</fullName>
    </submittedName>
</protein>
<feature type="compositionally biased region" description="Polar residues" evidence="7">
    <location>
        <begin position="140"/>
        <end position="166"/>
    </location>
</feature>
<evidence type="ECO:0000256" key="7">
    <source>
        <dbReference type="SAM" id="MobiDB-lite"/>
    </source>
</evidence>
<dbReference type="Gene3D" id="1.10.150.60">
    <property type="entry name" value="ARID DNA-binding domain"/>
    <property type="match status" value="1"/>
</dbReference>
<feature type="compositionally biased region" description="Polar residues" evidence="7">
    <location>
        <begin position="117"/>
        <end position="133"/>
    </location>
</feature>
<dbReference type="InterPro" id="IPR052406">
    <property type="entry name" value="Chromatin_Remodeling_Comp"/>
</dbReference>
<dbReference type="GO" id="GO:0016586">
    <property type="term" value="C:RSC-type complex"/>
    <property type="evidence" value="ECO:0007669"/>
    <property type="project" value="TreeGrafter"/>
</dbReference>
<keyword evidence="3" id="KW-0804">Transcription</keyword>
<dbReference type="GO" id="GO:0006325">
    <property type="term" value="P:chromatin organization"/>
    <property type="evidence" value="ECO:0007669"/>
    <property type="project" value="UniProtKB-KW"/>
</dbReference>
<evidence type="ECO:0000256" key="3">
    <source>
        <dbReference type="ARBA" id="ARBA00023163"/>
    </source>
</evidence>
<feature type="domain" description="ARID" evidence="9">
    <location>
        <begin position="11"/>
        <end position="103"/>
    </location>
</feature>
<dbReference type="OrthoDB" id="338531at2759"/>
<keyword evidence="1" id="KW-0156">Chromatin regulator</keyword>